<dbReference type="SMART" id="SM00849">
    <property type="entry name" value="Lactamase_B"/>
    <property type="match status" value="1"/>
</dbReference>
<evidence type="ECO:0000313" key="7">
    <source>
        <dbReference type="EMBL" id="MBI5250110.1"/>
    </source>
</evidence>
<evidence type="ECO:0000256" key="1">
    <source>
        <dbReference type="ARBA" id="ARBA00001947"/>
    </source>
</evidence>
<dbReference type="SUPFAM" id="SSF56281">
    <property type="entry name" value="Metallo-hydrolase/oxidoreductase"/>
    <property type="match status" value="1"/>
</dbReference>
<evidence type="ECO:0000313" key="8">
    <source>
        <dbReference type="Proteomes" id="UP000807825"/>
    </source>
</evidence>
<accession>A0A9D6Z3Q7</accession>
<dbReference type="PANTHER" id="PTHR42978:SF7">
    <property type="entry name" value="METALLO-HYDROLASE RV2300C-RELATED"/>
    <property type="match status" value="1"/>
</dbReference>
<comment type="cofactor">
    <cofactor evidence="1">
        <name>Zn(2+)</name>
        <dbReference type="ChEBI" id="CHEBI:29105"/>
    </cofactor>
</comment>
<evidence type="ECO:0000259" key="6">
    <source>
        <dbReference type="SMART" id="SM00849"/>
    </source>
</evidence>
<proteinExistence type="inferred from homology"/>
<evidence type="ECO:0000256" key="5">
    <source>
        <dbReference type="ARBA" id="ARBA00022833"/>
    </source>
</evidence>
<gene>
    <name evidence="7" type="ORF">HY912_11510</name>
</gene>
<dbReference type="AlphaFoldDB" id="A0A9D6Z3Q7"/>
<reference evidence="7" key="1">
    <citation type="submission" date="2020-07" db="EMBL/GenBank/DDBJ databases">
        <title>Huge and variable diversity of episymbiotic CPR bacteria and DPANN archaea in groundwater ecosystems.</title>
        <authorList>
            <person name="He C.Y."/>
            <person name="Keren R."/>
            <person name="Whittaker M."/>
            <person name="Farag I.F."/>
            <person name="Doudna J."/>
            <person name="Cate J.H.D."/>
            <person name="Banfield J.F."/>
        </authorList>
    </citation>
    <scope>NUCLEOTIDE SEQUENCE</scope>
    <source>
        <strain evidence="7">NC_groundwater_1664_Pr3_B-0.1um_52_9</strain>
    </source>
</reference>
<evidence type="ECO:0000256" key="3">
    <source>
        <dbReference type="ARBA" id="ARBA00022723"/>
    </source>
</evidence>
<dbReference type="InterPro" id="IPR051013">
    <property type="entry name" value="MBL_superfamily_lactonases"/>
</dbReference>
<sequence>MATYSIRPLAVGFNETDQGIMTYQRFYGKRIILPIYSFAILGGEKKILVDTGLEDFVVPPDLEEQIGFPVLSFEEALETIGWTPEDVDIIIHTHLHNDHCENDALCTNAEVYVQKAELDFCNNPHPIDHRYYPDVLEDVNLKTIEGDTTIVDGIHVLFTPGHTPGGQSVVVETEKGKAIITGLCCNAENFPPGGGIITPGVHLDAIQAYESMKRIREAADILIPIHDLGVGKKKSIPD</sequence>
<dbReference type="InterPro" id="IPR036866">
    <property type="entry name" value="RibonucZ/Hydroxyglut_hydro"/>
</dbReference>
<dbReference type="InterPro" id="IPR001279">
    <property type="entry name" value="Metallo-B-lactamas"/>
</dbReference>
<organism evidence="7 8">
    <name type="scientific">Desulfomonile tiedjei</name>
    <dbReference type="NCBI Taxonomy" id="2358"/>
    <lineage>
        <taxon>Bacteria</taxon>
        <taxon>Pseudomonadati</taxon>
        <taxon>Thermodesulfobacteriota</taxon>
        <taxon>Desulfomonilia</taxon>
        <taxon>Desulfomonilales</taxon>
        <taxon>Desulfomonilaceae</taxon>
        <taxon>Desulfomonile</taxon>
    </lineage>
</organism>
<dbReference type="EMBL" id="JACRDE010000305">
    <property type="protein sequence ID" value="MBI5250110.1"/>
    <property type="molecule type" value="Genomic_DNA"/>
</dbReference>
<dbReference type="GO" id="GO:0016787">
    <property type="term" value="F:hydrolase activity"/>
    <property type="evidence" value="ECO:0007669"/>
    <property type="project" value="UniProtKB-KW"/>
</dbReference>
<feature type="domain" description="Metallo-beta-lactamase" evidence="6">
    <location>
        <begin position="34"/>
        <end position="226"/>
    </location>
</feature>
<comment type="caution">
    <text evidence="7">The sequence shown here is derived from an EMBL/GenBank/DDBJ whole genome shotgun (WGS) entry which is preliminary data.</text>
</comment>
<comment type="similarity">
    <text evidence="2">Belongs to the metallo-beta-lactamase superfamily.</text>
</comment>
<dbReference type="PANTHER" id="PTHR42978">
    <property type="entry name" value="QUORUM-QUENCHING LACTONASE YTNP-RELATED-RELATED"/>
    <property type="match status" value="1"/>
</dbReference>
<keyword evidence="4" id="KW-0378">Hydrolase</keyword>
<evidence type="ECO:0000256" key="2">
    <source>
        <dbReference type="ARBA" id="ARBA00007749"/>
    </source>
</evidence>
<dbReference type="Gene3D" id="3.60.15.10">
    <property type="entry name" value="Ribonuclease Z/Hydroxyacylglutathione hydrolase-like"/>
    <property type="match status" value="1"/>
</dbReference>
<dbReference type="Pfam" id="PF00753">
    <property type="entry name" value="Lactamase_B"/>
    <property type="match status" value="1"/>
</dbReference>
<name>A0A9D6Z3Q7_9BACT</name>
<dbReference type="Proteomes" id="UP000807825">
    <property type="component" value="Unassembled WGS sequence"/>
</dbReference>
<evidence type="ECO:0000256" key="4">
    <source>
        <dbReference type="ARBA" id="ARBA00022801"/>
    </source>
</evidence>
<dbReference type="GO" id="GO:0046872">
    <property type="term" value="F:metal ion binding"/>
    <property type="evidence" value="ECO:0007669"/>
    <property type="project" value="UniProtKB-KW"/>
</dbReference>
<protein>
    <submittedName>
        <fullName evidence="7">N-acyl homoserine lactonase family protein</fullName>
    </submittedName>
</protein>
<dbReference type="CDD" id="cd07729">
    <property type="entry name" value="AHL_lactonase_MBL-fold"/>
    <property type="match status" value="1"/>
</dbReference>
<keyword evidence="5" id="KW-0862">Zinc</keyword>
<keyword evidence="3" id="KW-0479">Metal-binding</keyword>